<dbReference type="EMBL" id="LAZR01003056">
    <property type="protein sequence ID" value="KKN22497.1"/>
    <property type="molecule type" value="Genomic_DNA"/>
</dbReference>
<comment type="caution">
    <text evidence="1">The sequence shown here is derived from an EMBL/GenBank/DDBJ whole genome shotgun (WGS) entry which is preliminary data.</text>
</comment>
<evidence type="ECO:0000313" key="1">
    <source>
        <dbReference type="EMBL" id="KKN22497.1"/>
    </source>
</evidence>
<proteinExistence type="predicted"/>
<reference evidence="1" key="1">
    <citation type="journal article" date="2015" name="Nature">
        <title>Complex archaea that bridge the gap between prokaryotes and eukaryotes.</title>
        <authorList>
            <person name="Spang A."/>
            <person name="Saw J.H."/>
            <person name="Jorgensen S.L."/>
            <person name="Zaremba-Niedzwiedzka K."/>
            <person name="Martijn J."/>
            <person name="Lind A.E."/>
            <person name="van Eijk R."/>
            <person name="Schleper C."/>
            <person name="Guy L."/>
            <person name="Ettema T.J."/>
        </authorList>
    </citation>
    <scope>NUCLEOTIDE SEQUENCE</scope>
</reference>
<organism evidence="1">
    <name type="scientific">marine sediment metagenome</name>
    <dbReference type="NCBI Taxonomy" id="412755"/>
    <lineage>
        <taxon>unclassified sequences</taxon>
        <taxon>metagenomes</taxon>
        <taxon>ecological metagenomes</taxon>
    </lineage>
</organism>
<sequence>MLNNQTKWDQLSECGEKVIKGFPYWNLPLKVGSYVRIRPPNFDEAGDAQKDVKTLKFLRLGIRVEINGPPKFEDRLIDVRCGGDTIMWHEDEFRRTFLPLVEGLAFKENDRRC</sequence>
<dbReference type="AlphaFoldDB" id="A0A0F9PDD5"/>
<name>A0A0F9PDD5_9ZZZZ</name>
<protein>
    <submittedName>
        <fullName evidence="1">Uncharacterized protein</fullName>
    </submittedName>
</protein>
<gene>
    <name evidence="1" type="ORF">LCGC14_0914530</name>
</gene>
<accession>A0A0F9PDD5</accession>